<name>A0ABY8QAG5_9RHOB</name>
<feature type="compositionally biased region" description="Basic and acidic residues" evidence="1">
    <location>
        <begin position="404"/>
        <end position="414"/>
    </location>
</feature>
<dbReference type="SUPFAM" id="SSF53067">
    <property type="entry name" value="Actin-like ATPase domain"/>
    <property type="match status" value="1"/>
</dbReference>
<organism evidence="3 4">
    <name type="scientific">Fuscovulum ytuae</name>
    <dbReference type="NCBI Taxonomy" id="3042299"/>
    <lineage>
        <taxon>Bacteria</taxon>
        <taxon>Pseudomonadati</taxon>
        <taxon>Pseudomonadota</taxon>
        <taxon>Alphaproteobacteria</taxon>
        <taxon>Rhodobacterales</taxon>
        <taxon>Paracoccaceae</taxon>
        <taxon>Fuscovulum</taxon>
    </lineage>
</organism>
<evidence type="ECO:0000313" key="3">
    <source>
        <dbReference type="EMBL" id="WGV17689.1"/>
    </source>
</evidence>
<evidence type="ECO:0000256" key="2">
    <source>
        <dbReference type="SAM" id="Phobius"/>
    </source>
</evidence>
<keyword evidence="4" id="KW-1185">Reference proteome</keyword>
<dbReference type="RefSeq" id="WP_281469160.1">
    <property type="nucleotide sequence ID" value="NZ_CP124535.1"/>
</dbReference>
<dbReference type="Gene3D" id="2.30.30.830">
    <property type="match status" value="1"/>
</dbReference>
<keyword evidence="2" id="KW-0472">Membrane</keyword>
<keyword evidence="2" id="KW-0812">Transmembrane</keyword>
<feature type="region of interest" description="Disordered" evidence="1">
    <location>
        <begin position="480"/>
        <end position="502"/>
    </location>
</feature>
<evidence type="ECO:0000313" key="4">
    <source>
        <dbReference type="Proteomes" id="UP001230978"/>
    </source>
</evidence>
<feature type="region of interest" description="Disordered" evidence="1">
    <location>
        <begin position="783"/>
        <end position="808"/>
    </location>
</feature>
<reference evidence="3 4" key="1">
    <citation type="submission" date="2023-04" db="EMBL/GenBank/DDBJ databases">
        <title>YMD61, complete Genome.</title>
        <authorList>
            <person name="Zhang J."/>
        </authorList>
    </citation>
    <scope>NUCLEOTIDE SEQUENCE [LARGE SCALE GENOMIC DNA]</scope>
    <source>
        <strain evidence="3 4">YMD61</strain>
    </source>
</reference>
<feature type="region of interest" description="Disordered" evidence="1">
    <location>
        <begin position="355"/>
        <end position="435"/>
    </location>
</feature>
<feature type="compositionally biased region" description="Low complexity" evidence="1">
    <location>
        <begin position="191"/>
        <end position="213"/>
    </location>
</feature>
<feature type="transmembrane region" description="Helical" evidence="2">
    <location>
        <begin position="510"/>
        <end position="533"/>
    </location>
</feature>
<feature type="compositionally biased region" description="Low complexity" evidence="1">
    <location>
        <begin position="229"/>
        <end position="239"/>
    </location>
</feature>
<feature type="compositionally biased region" description="Pro residues" evidence="1">
    <location>
        <begin position="214"/>
        <end position="224"/>
    </location>
</feature>
<feature type="compositionally biased region" description="Pro residues" evidence="1">
    <location>
        <begin position="382"/>
        <end position="403"/>
    </location>
</feature>
<dbReference type="EMBL" id="CP124535">
    <property type="protein sequence ID" value="WGV17689.1"/>
    <property type="molecule type" value="Genomic_DNA"/>
</dbReference>
<proteinExistence type="predicted"/>
<feature type="region of interest" description="Disordered" evidence="1">
    <location>
        <begin position="179"/>
        <end position="294"/>
    </location>
</feature>
<gene>
    <name evidence="3" type="ORF">QF092_07885</name>
</gene>
<keyword evidence="3" id="KW-0396">Initiation factor</keyword>
<dbReference type="Proteomes" id="UP001230978">
    <property type="component" value="Chromosome"/>
</dbReference>
<protein>
    <submittedName>
        <fullName evidence="3">Translation initiation factor 2</fullName>
    </submittedName>
</protein>
<keyword evidence="2" id="KW-1133">Transmembrane helix</keyword>
<accession>A0ABY8QAG5</accession>
<feature type="compositionally biased region" description="Low complexity" evidence="1">
    <location>
        <begin position="480"/>
        <end position="490"/>
    </location>
</feature>
<keyword evidence="3" id="KW-0648">Protein biosynthesis</keyword>
<evidence type="ECO:0000256" key="1">
    <source>
        <dbReference type="SAM" id="MobiDB-lite"/>
    </source>
</evidence>
<dbReference type="GO" id="GO:0003743">
    <property type="term" value="F:translation initiation factor activity"/>
    <property type="evidence" value="ECO:0007669"/>
    <property type="project" value="UniProtKB-KW"/>
</dbReference>
<sequence>MKPNFALHFTDDSIALLHRTRRGWAEIGATPFDTDDLPAALAALRAKAEALEPTGITTKLVIPNSQIKYIEVQAPGPDAAKRRAQIVAALEGQTPYDVADLVWDHWGKGPTVQVAVLARETLDEAEGFALSNGFNPVSFVAIPDDPAYGGEPWFGPSAHSASLLKAGEKVERDQDPIRLASAPFPAPPEAAPEAPTDAVAETAAPDVAAEAPPEAQPSEPPPANTPVDAPAEAQAEPVAQPAPNPEPVEPVAETTAPDPGPVLADQTAPETAESLQDDLAAALQPEPSLSEATVDPAAIAATLAPADVPSQPSVLDSAIPDVDEAPMAIDVAEETIDDRAAIRKPAASVLVDPSVEDELPPMPSGPALAAYGRRGGDLADDLPPPVAERTPPRPAPAAAPVVPPRKEGKADRPAGVRPPPKFSYETPGEKPAAPPAKALRGFGSLVTAPSIPGGRKAKVVAPIATAAATAAAAAAAAAATTADGGAPATAKRPVGLGTRPMPVRGKPRHLGLILTGLLLIMLALAAGLSTYYVSWRDQPTEAEVEVAAADPAPAAEDSTLPAPEDEMLADLVDPAEIEATAEDEAAADGVVMQAIDPNAAPIDSAAPAADLAAAPATDLAVAPEPTPEPAPATTIVAADPAPASPGTEPQDEIFLAASDAAPRTVDPVALPQPAALGDAPPAAQQPPPPFGTVYQFDENGLIRATPEGIVTPEGVLLTAGTPPRTPPERPASIAEAAAAAAIDAALAARNAAPETADPQTATEVAVPPAEEQFVIPADPTLADNRPLPRPANLVPPAAPTETATEDDAALSPELATRLASVRPAARPGTLAAEAVAAGLIAPATASNNGSLALIAPEGTVTPIGLAISRRPAARPEDMNRAVEEAVAAAIRQPDPTPVPEDDAPYAVEENEPEVASAAPRIPSSANVAKQATVRNAIDLRDINLIGVYGTSSQRYALVRNPNGRYVKVEVGDRLDGGRVAAITASELRYEKRGRMVVLELPNS</sequence>
<dbReference type="InterPro" id="IPR043129">
    <property type="entry name" value="ATPase_NBD"/>
</dbReference>